<name>A0A5R9G2Z5_9BACL</name>
<comment type="caution">
    <text evidence="1">The sequence shown here is derived from an EMBL/GenBank/DDBJ whole genome shotgun (WGS) entry which is preliminary data.</text>
</comment>
<keyword evidence="2" id="KW-1185">Reference proteome</keyword>
<dbReference type="RefSeq" id="WP_138197106.1">
    <property type="nucleotide sequence ID" value="NZ_VCIW01000021.1"/>
</dbReference>
<sequence>MIELRLSFGEHKVRVELDSDRFSAFFRRSYAPLPPNERTFDLSIRVSAGYGVSFAGYDVEAWTEDGATYYRRADYRIELAEDGRSASVQVHNELALKHALMNLYSAYIIKHRWGLMIHSSCVLGQGGAAHLFAGRSGAGKSTAAALSLPRTVLSDEAALVKIGTDRIAVFHSPFRSELETDGAPEGAFPLRSVQLLRQAGHNRKVELTKADALIRLMDQVFCWERGAENTAKVLSMLRLLVLQVPAYELYFQKNDSFWELIS</sequence>
<gene>
    <name evidence="1" type="ORF">FE782_25050</name>
</gene>
<organism evidence="1 2">
    <name type="scientific">Paenibacillus antri</name>
    <dbReference type="NCBI Taxonomy" id="2582848"/>
    <lineage>
        <taxon>Bacteria</taxon>
        <taxon>Bacillati</taxon>
        <taxon>Bacillota</taxon>
        <taxon>Bacilli</taxon>
        <taxon>Bacillales</taxon>
        <taxon>Paenibacillaceae</taxon>
        <taxon>Paenibacillus</taxon>
    </lineage>
</organism>
<protein>
    <submittedName>
        <fullName evidence="1">Uncharacterized protein</fullName>
    </submittedName>
</protein>
<proteinExistence type="predicted"/>
<dbReference type="Proteomes" id="UP000309676">
    <property type="component" value="Unassembled WGS sequence"/>
</dbReference>
<dbReference type="OrthoDB" id="116421at2"/>
<dbReference type="AlphaFoldDB" id="A0A5R9G2Z5"/>
<evidence type="ECO:0000313" key="2">
    <source>
        <dbReference type="Proteomes" id="UP000309676"/>
    </source>
</evidence>
<evidence type="ECO:0000313" key="1">
    <source>
        <dbReference type="EMBL" id="TLS49389.1"/>
    </source>
</evidence>
<reference evidence="1 2" key="1">
    <citation type="submission" date="2019-05" db="EMBL/GenBank/DDBJ databases">
        <authorList>
            <person name="Narsing Rao M.P."/>
            <person name="Li W.J."/>
        </authorList>
    </citation>
    <scope>NUCLEOTIDE SEQUENCE [LARGE SCALE GENOMIC DNA]</scope>
    <source>
        <strain evidence="1 2">SYSU_K30003</strain>
    </source>
</reference>
<accession>A0A5R9G2Z5</accession>
<dbReference type="EMBL" id="VCIW01000021">
    <property type="protein sequence ID" value="TLS49389.1"/>
    <property type="molecule type" value="Genomic_DNA"/>
</dbReference>
<dbReference type="SUPFAM" id="SSF53795">
    <property type="entry name" value="PEP carboxykinase-like"/>
    <property type="match status" value="1"/>
</dbReference>